<reference evidence="2 3" key="1">
    <citation type="submission" date="2021-06" db="EMBL/GenBank/DDBJ databases">
        <authorList>
            <person name="Palmer J.M."/>
        </authorList>
    </citation>
    <scope>NUCLEOTIDE SEQUENCE [LARGE SCALE GENOMIC DNA]</scope>
    <source>
        <strain evidence="2 3">AS_MEX2019</strain>
        <tissue evidence="2">Muscle</tissue>
    </source>
</reference>
<name>A0ABV0ZZL1_9TELE</name>
<proteinExistence type="predicted"/>
<keyword evidence="1" id="KW-1133">Transmembrane helix</keyword>
<protein>
    <submittedName>
        <fullName evidence="2">Uncharacterized protein</fullName>
    </submittedName>
</protein>
<feature type="transmembrane region" description="Helical" evidence="1">
    <location>
        <begin position="47"/>
        <end position="63"/>
    </location>
</feature>
<accession>A0ABV0ZZL1</accession>
<comment type="caution">
    <text evidence="2">The sequence shown here is derived from an EMBL/GenBank/DDBJ whole genome shotgun (WGS) entry which is preliminary data.</text>
</comment>
<dbReference type="EMBL" id="JAHRIP010076765">
    <property type="protein sequence ID" value="MEQ2311370.1"/>
    <property type="molecule type" value="Genomic_DNA"/>
</dbReference>
<keyword evidence="3" id="KW-1185">Reference proteome</keyword>
<organism evidence="2 3">
    <name type="scientific">Ameca splendens</name>
    <dbReference type="NCBI Taxonomy" id="208324"/>
    <lineage>
        <taxon>Eukaryota</taxon>
        <taxon>Metazoa</taxon>
        <taxon>Chordata</taxon>
        <taxon>Craniata</taxon>
        <taxon>Vertebrata</taxon>
        <taxon>Euteleostomi</taxon>
        <taxon>Actinopterygii</taxon>
        <taxon>Neopterygii</taxon>
        <taxon>Teleostei</taxon>
        <taxon>Neoteleostei</taxon>
        <taxon>Acanthomorphata</taxon>
        <taxon>Ovalentaria</taxon>
        <taxon>Atherinomorphae</taxon>
        <taxon>Cyprinodontiformes</taxon>
        <taxon>Goodeidae</taxon>
        <taxon>Ameca</taxon>
    </lineage>
</organism>
<evidence type="ECO:0000313" key="3">
    <source>
        <dbReference type="Proteomes" id="UP001469553"/>
    </source>
</evidence>
<keyword evidence="1" id="KW-0812">Transmembrane</keyword>
<keyword evidence="1" id="KW-0472">Membrane</keyword>
<evidence type="ECO:0000256" key="1">
    <source>
        <dbReference type="SAM" id="Phobius"/>
    </source>
</evidence>
<dbReference type="Proteomes" id="UP001469553">
    <property type="component" value="Unassembled WGS sequence"/>
</dbReference>
<evidence type="ECO:0000313" key="2">
    <source>
        <dbReference type="EMBL" id="MEQ2311370.1"/>
    </source>
</evidence>
<gene>
    <name evidence="2" type="ORF">AMECASPLE_019155</name>
</gene>
<sequence length="230" mass="26135">MKYKPSYKDKQSVMILHWLFASTLSAHSAAAIRRIVFTCSSPASSLITPNLLHLCFYFIYSFLTDNQCQIFKSHSLSSIRLSVLVCLSVCLPACLPDRSDLVFCLLDFSALPCHHRISYWLAFWSSTLLLFSDHLSLPPPWICLPVSVSPFVTLFLRPGPRVKPLPWILLPISVLTALTLFLSPDHCNLLIHWVCKPENLWSIYELLPHQDSEEPKISFLVPIGILRRGS</sequence>